<dbReference type="SMART" id="SM00408">
    <property type="entry name" value="IGc2"/>
    <property type="match status" value="2"/>
</dbReference>
<feature type="domain" description="Ig-like" evidence="2">
    <location>
        <begin position="281"/>
        <end position="385"/>
    </location>
</feature>
<dbReference type="EMBL" id="JAPWDV010000002">
    <property type="protein sequence ID" value="KAJ6219990.1"/>
    <property type="molecule type" value="Genomic_DNA"/>
</dbReference>
<sequence>MFRQRDLTRRFLHCSPTTTATNVNTDALCSNELMFARNNVNGSIIKPIPMNGCECTIRTATMLTSKSGTDIECKLSHRTTTTMDHYDDQRRLASRRTIIGPGKYTLVMMITFFFILVLQHFPPCNSYSNTSSPPQSNKSVVTFIEMINNRQPRSYSEEFMSSSEERERGLQFFGGTSAGGMSNRHRIAPYFDTESIQTNVTVSDGSSLVHLPCRVKQLGERTLSWIRRKDLQILTVGKFTYTSDLRFQAIHLDNSDDWSLQISYPQKKDAGTYECQVATMPKMSLFIQLNVVVSKARIMEGPTLYLSSGSTLNLTCMVRDTPEPPDFIFWYYNGQVINYGSPRGIKVHTEKAIQTISKLTIYKAQPTDSGNYSCTPSNAEAAHIAVHIHNNANPAASIQHGKRSAREFGTSSSPTINNRLAMVGLTTLMSIIWNIMEHFPLNIQSQQYVPCRII</sequence>
<evidence type="ECO:0000259" key="2">
    <source>
        <dbReference type="PROSITE" id="PS50835"/>
    </source>
</evidence>
<dbReference type="Pfam" id="PF13927">
    <property type="entry name" value="Ig_3"/>
    <property type="match status" value="1"/>
</dbReference>
<dbReference type="CDD" id="cd00096">
    <property type="entry name" value="Ig"/>
    <property type="match status" value="1"/>
</dbReference>
<dbReference type="GO" id="GO:0032589">
    <property type="term" value="C:neuron projection membrane"/>
    <property type="evidence" value="ECO:0007669"/>
    <property type="project" value="TreeGrafter"/>
</dbReference>
<dbReference type="FunFam" id="2.60.40.10:FF:000129">
    <property type="entry name" value="CLUMA_CG018772, isoform A"/>
    <property type="match status" value="1"/>
</dbReference>
<proteinExistence type="predicted"/>
<evidence type="ECO:0000313" key="4">
    <source>
        <dbReference type="Proteomes" id="UP001142055"/>
    </source>
</evidence>
<reference evidence="3" key="1">
    <citation type="submission" date="2022-12" db="EMBL/GenBank/DDBJ databases">
        <title>Genome assemblies of Blomia tropicalis.</title>
        <authorList>
            <person name="Cui Y."/>
        </authorList>
    </citation>
    <scope>NUCLEOTIDE SEQUENCE</scope>
    <source>
        <tissue evidence="3">Adult mites</tissue>
    </source>
</reference>
<keyword evidence="1" id="KW-1133">Transmembrane helix</keyword>
<feature type="domain" description="Ig-like" evidence="2">
    <location>
        <begin position="189"/>
        <end position="277"/>
    </location>
</feature>
<keyword evidence="1" id="KW-0472">Membrane</keyword>
<gene>
    <name evidence="3" type="ORF">RDWZM_005802</name>
</gene>
<organism evidence="3 4">
    <name type="scientific">Blomia tropicalis</name>
    <name type="common">Mite</name>
    <dbReference type="NCBI Taxonomy" id="40697"/>
    <lineage>
        <taxon>Eukaryota</taxon>
        <taxon>Metazoa</taxon>
        <taxon>Ecdysozoa</taxon>
        <taxon>Arthropoda</taxon>
        <taxon>Chelicerata</taxon>
        <taxon>Arachnida</taxon>
        <taxon>Acari</taxon>
        <taxon>Acariformes</taxon>
        <taxon>Sarcoptiformes</taxon>
        <taxon>Astigmata</taxon>
        <taxon>Glycyphagoidea</taxon>
        <taxon>Echimyopodidae</taxon>
        <taxon>Blomia</taxon>
    </lineage>
</organism>
<accession>A0A9Q0M6A0</accession>
<keyword evidence="4" id="KW-1185">Reference proteome</keyword>
<dbReference type="PANTHER" id="PTHR23279:SF36">
    <property type="entry name" value="DEFECTIVE PROBOSCIS EXTENSION RESPONSE 9, ISOFORM A"/>
    <property type="match status" value="1"/>
</dbReference>
<dbReference type="GO" id="GO:0050808">
    <property type="term" value="P:synapse organization"/>
    <property type="evidence" value="ECO:0007669"/>
    <property type="project" value="TreeGrafter"/>
</dbReference>
<dbReference type="FunFam" id="2.60.40.10:FF:000533">
    <property type="entry name" value="Uncharacterized protein, isoform A"/>
    <property type="match status" value="1"/>
</dbReference>
<keyword evidence="1" id="KW-0812">Transmembrane</keyword>
<dbReference type="Pfam" id="PF07686">
    <property type="entry name" value="V-set"/>
    <property type="match status" value="1"/>
</dbReference>
<dbReference type="InterPro" id="IPR003598">
    <property type="entry name" value="Ig_sub2"/>
</dbReference>
<dbReference type="InterPro" id="IPR007110">
    <property type="entry name" value="Ig-like_dom"/>
</dbReference>
<dbReference type="PANTHER" id="PTHR23279">
    <property type="entry name" value="DEFECTIVE PROBOSCIS EXTENSION RESPONSE DPR -RELATED"/>
    <property type="match status" value="1"/>
</dbReference>
<dbReference type="InterPro" id="IPR003599">
    <property type="entry name" value="Ig_sub"/>
</dbReference>
<dbReference type="SMART" id="SM00409">
    <property type="entry name" value="IG"/>
    <property type="match status" value="2"/>
</dbReference>
<dbReference type="AlphaFoldDB" id="A0A9Q0M6A0"/>
<dbReference type="SUPFAM" id="SSF48726">
    <property type="entry name" value="Immunoglobulin"/>
    <property type="match status" value="2"/>
</dbReference>
<dbReference type="InterPro" id="IPR036179">
    <property type="entry name" value="Ig-like_dom_sf"/>
</dbReference>
<dbReference type="InterPro" id="IPR013783">
    <property type="entry name" value="Ig-like_fold"/>
</dbReference>
<dbReference type="PROSITE" id="PS50835">
    <property type="entry name" value="IG_LIKE"/>
    <property type="match status" value="2"/>
</dbReference>
<protein>
    <recommendedName>
        <fullName evidence="2">Ig-like domain-containing protein</fullName>
    </recommendedName>
</protein>
<comment type="caution">
    <text evidence="3">The sequence shown here is derived from an EMBL/GenBank/DDBJ whole genome shotgun (WGS) entry which is preliminary data.</text>
</comment>
<dbReference type="InterPro" id="IPR013106">
    <property type="entry name" value="Ig_V-set"/>
</dbReference>
<dbReference type="Gene3D" id="2.60.40.10">
    <property type="entry name" value="Immunoglobulins"/>
    <property type="match status" value="2"/>
</dbReference>
<feature type="transmembrane region" description="Helical" evidence="1">
    <location>
        <begin position="104"/>
        <end position="121"/>
    </location>
</feature>
<evidence type="ECO:0000256" key="1">
    <source>
        <dbReference type="SAM" id="Phobius"/>
    </source>
</evidence>
<evidence type="ECO:0000313" key="3">
    <source>
        <dbReference type="EMBL" id="KAJ6219990.1"/>
    </source>
</evidence>
<dbReference type="InterPro" id="IPR037448">
    <property type="entry name" value="Zig-8"/>
</dbReference>
<name>A0A9Q0M6A0_BLOTA</name>
<dbReference type="Proteomes" id="UP001142055">
    <property type="component" value="Chromosome 2"/>
</dbReference>